<gene>
    <name evidence="2" type="ORF">FDP41_005710</name>
</gene>
<feature type="compositionally biased region" description="Polar residues" evidence="1">
    <location>
        <begin position="88"/>
        <end position="98"/>
    </location>
</feature>
<feature type="region of interest" description="Disordered" evidence="1">
    <location>
        <begin position="1"/>
        <end position="151"/>
    </location>
</feature>
<reference evidence="2 3" key="1">
    <citation type="journal article" date="2019" name="Sci. Rep.">
        <title>Nanopore sequencing improves the draft genome of the human pathogenic amoeba Naegleria fowleri.</title>
        <authorList>
            <person name="Liechti N."/>
            <person name="Schurch N."/>
            <person name="Bruggmann R."/>
            <person name="Wittwer M."/>
        </authorList>
    </citation>
    <scope>NUCLEOTIDE SEQUENCE [LARGE SCALE GENOMIC DNA]</scope>
    <source>
        <strain evidence="2 3">ATCC 30894</strain>
    </source>
</reference>
<comment type="caution">
    <text evidence="2">The sequence shown here is derived from an EMBL/GenBank/DDBJ whole genome shotgun (WGS) entry which is preliminary data.</text>
</comment>
<name>A0A6A5BD19_NAEFO</name>
<dbReference type="EMBL" id="VFQX01000048">
    <property type="protein sequence ID" value="KAF0974957.1"/>
    <property type="molecule type" value="Genomic_DNA"/>
</dbReference>
<dbReference type="GeneID" id="68112928"/>
<dbReference type="AlphaFoldDB" id="A0A6A5BD19"/>
<evidence type="ECO:0000313" key="3">
    <source>
        <dbReference type="Proteomes" id="UP000444721"/>
    </source>
</evidence>
<accession>A0A6A5BD19</accession>
<organism evidence="2 3">
    <name type="scientific">Naegleria fowleri</name>
    <name type="common">Brain eating amoeba</name>
    <dbReference type="NCBI Taxonomy" id="5763"/>
    <lineage>
        <taxon>Eukaryota</taxon>
        <taxon>Discoba</taxon>
        <taxon>Heterolobosea</taxon>
        <taxon>Tetramitia</taxon>
        <taxon>Eutetramitia</taxon>
        <taxon>Vahlkampfiidae</taxon>
        <taxon>Naegleria</taxon>
    </lineage>
</organism>
<dbReference type="OrthoDB" id="10502126at2759"/>
<dbReference type="VEuPathDB" id="AmoebaDB:NF0083720"/>
<proteinExistence type="predicted"/>
<feature type="compositionally biased region" description="Basic and acidic residues" evidence="1">
    <location>
        <begin position="99"/>
        <end position="109"/>
    </location>
</feature>
<feature type="compositionally biased region" description="Basic and acidic residues" evidence="1">
    <location>
        <begin position="212"/>
        <end position="252"/>
    </location>
</feature>
<feature type="region of interest" description="Disordered" evidence="1">
    <location>
        <begin position="176"/>
        <end position="318"/>
    </location>
</feature>
<protein>
    <submittedName>
        <fullName evidence="2">Uncharacterized protein</fullName>
    </submittedName>
</protein>
<feature type="compositionally biased region" description="Polar residues" evidence="1">
    <location>
        <begin position="1"/>
        <end position="19"/>
    </location>
</feature>
<evidence type="ECO:0000256" key="1">
    <source>
        <dbReference type="SAM" id="MobiDB-lite"/>
    </source>
</evidence>
<evidence type="ECO:0000313" key="2">
    <source>
        <dbReference type="EMBL" id="KAF0974957.1"/>
    </source>
</evidence>
<dbReference type="VEuPathDB" id="AmoebaDB:NfTy_045760"/>
<dbReference type="RefSeq" id="XP_044559670.1">
    <property type="nucleotide sequence ID" value="XM_044709265.1"/>
</dbReference>
<feature type="compositionally biased region" description="Polar residues" evidence="1">
    <location>
        <begin position="196"/>
        <end position="211"/>
    </location>
</feature>
<keyword evidence="3" id="KW-1185">Reference proteome</keyword>
<sequence length="318" mass="35903">MESITSETLSQMLKSAPSETTKKNGQGKKKPQGKKQENGSSSKKPSREEKSTKKVFKTDRKNKSLDQNKPNKKKKDPAPEDLVFSISVPKSNRNTPSKGNDRTSFDYKQNKIQKNAKKTSKPTRNYSSDEDTGKKRPSKKESDNSNVNLEKIVRQAVQEALSQQQQVSQNTPAYTALSIPITGNPGGYLPPYAGNNPITLVLPQQPQASSQHSEKSERISKSTRGRSDRDNSDRDDYSSDDNNTAHRRERGNGRNGSYKNRFNKIPYSRDKDRNGNRNRQQSKNKNSKFDDLVISADRGERVVKQSNNTRNGNSNRRR</sequence>
<dbReference type="VEuPathDB" id="AmoebaDB:FDP41_005710"/>
<dbReference type="OMA" id="KGNDRTS"/>
<feature type="compositionally biased region" description="Basic and acidic residues" evidence="1">
    <location>
        <begin position="45"/>
        <end position="66"/>
    </location>
</feature>
<feature type="compositionally biased region" description="Basic and acidic residues" evidence="1">
    <location>
        <begin position="287"/>
        <end position="303"/>
    </location>
</feature>
<feature type="compositionally biased region" description="Basic and acidic residues" evidence="1">
    <location>
        <begin position="131"/>
        <end position="143"/>
    </location>
</feature>
<dbReference type="Proteomes" id="UP000444721">
    <property type="component" value="Unassembled WGS sequence"/>
</dbReference>
<feature type="compositionally biased region" description="Low complexity" evidence="1">
    <location>
        <begin position="306"/>
        <end position="318"/>
    </location>
</feature>